<dbReference type="Proteomes" id="UP001303473">
    <property type="component" value="Unassembled WGS sequence"/>
</dbReference>
<keyword evidence="1" id="KW-0732">Signal</keyword>
<evidence type="ECO:0000256" key="1">
    <source>
        <dbReference type="SAM" id="SignalP"/>
    </source>
</evidence>
<protein>
    <recommendedName>
        <fullName evidence="4">Cyanovirin-N domain-containing protein</fullName>
    </recommendedName>
</protein>
<dbReference type="AlphaFoldDB" id="A0AAN6ND09"/>
<reference evidence="3" key="1">
    <citation type="journal article" date="2023" name="Mol. Phylogenet. Evol.">
        <title>Genome-scale phylogeny and comparative genomics of the fungal order Sordariales.</title>
        <authorList>
            <person name="Hensen N."/>
            <person name="Bonometti L."/>
            <person name="Westerberg I."/>
            <person name="Brannstrom I.O."/>
            <person name="Guillou S."/>
            <person name="Cros-Aarteil S."/>
            <person name="Calhoun S."/>
            <person name="Haridas S."/>
            <person name="Kuo A."/>
            <person name="Mondo S."/>
            <person name="Pangilinan J."/>
            <person name="Riley R."/>
            <person name="LaButti K."/>
            <person name="Andreopoulos B."/>
            <person name="Lipzen A."/>
            <person name="Chen C."/>
            <person name="Yan M."/>
            <person name="Daum C."/>
            <person name="Ng V."/>
            <person name="Clum A."/>
            <person name="Steindorff A."/>
            <person name="Ohm R.A."/>
            <person name="Martin F."/>
            <person name="Silar P."/>
            <person name="Natvig D.O."/>
            <person name="Lalanne C."/>
            <person name="Gautier V."/>
            <person name="Ament-Velasquez S.L."/>
            <person name="Kruys A."/>
            <person name="Hutchinson M.I."/>
            <person name="Powell A.J."/>
            <person name="Barry K."/>
            <person name="Miller A.N."/>
            <person name="Grigoriev I.V."/>
            <person name="Debuchy R."/>
            <person name="Gladieux P."/>
            <person name="Hiltunen Thoren M."/>
            <person name="Johannesson H."/>
        </authorList>
    </citation>
    <scope>NUCLEOTIDE SEQUENCE [LARGE SCALE GENOMIC DNA]</scope>
    <source>
        <strain evidence="3">CBS 340.73</strain>
    </source>
</reference>
<dbReference type="EMBL" id="MU853782">
    <property type="protein sequence ID" value="KAK3941502.1"/>
    <property type="molecule type" value="Genomic_DNA"/>
</dbReference>
<evidence type="ECO:0008006" key="4">
    <source>
        <dbReference type="Google" id="ProtNLM"/>
    </source>
</evidence>
<feature type="signal peptide" evidence="1">
    <location>
        <begin position="1"/>
        <end position="21"/>
    </location>
</feature>
<sequence length="313" mass="34839">MAKLTVIFLSLFSILAALVSASPTPITANLEPRQNYVSLAHGCVRLSVDKNIFFAACKGDEENDGVWDNNWINLNLCLTYDYTTDGIYAQNGGHFYGDKKCKDCDMANDGDHHGKTIMRYKVLYDLNKDIYCFNHRASKLKPNRDPAEAAINTTPSPPPPINTNPAVAERGITQDYNVSLIQGCVNPASNWTLREAVFYAGCKGDPSAGFYQPNWMDLNKCLGYDPIKRIIVPMPYGNFYGTYKCHNCYLPNDGDGADLGNMLWCSCWDEDDGEYFSRYFDLNSVLYDLNSDLYCFGLKALQNGTSGLSVTAG</sequence>
<gene>
    <name evidence="2" type="ORF">QBC46DRAFT_353147</name>
</gene>
<feature type="chain" id="PRO_5042852734" description="Cyanovirin-N domain-containing protein" evidence="1">
    <location>
        <begin position="22"/>
        <end position="313"/>
    </location>
</feature>
<name>A0AAN6ND09_9PEZI</name>
<evidence type="ECO:0000313" key="3">
    <source>
        <dbReference type="Proteomes" id="UP001303473"/>
    </source>
</evidence>
<comment type="caution">
    <text evidence="2">The sequence shown here is derived from an EMBL/GenBank/DDBJ whole genome shotgun (WGS) entry which is preliminary data.</text>
</comment>
<dbReference type="SUPFAM" id="SSF51322">
    <property type="entry name" value="Cyanovirin-N"/>
    <property type="match status" value="1"/>
</dbReference>
<proteinExistence type="predicted"/>
<accession>A0AAN6ND09</accession>
<dbReference type="Gene3D" id="2.30.60.10">
    <property type="entry name" value="Cyanovirin-N"/>
    <property type="match status" value="1"/>
</dbReference>
<organism evidence="2 3">
    <name type="scientific">Diplogelasinospora grovesii</name>
    <dbReference type="NCBI Taxonomy" id="303347"/>
    <lineage>
        <taxon>Eukaryota</taxon>
        <taxon>Fungi</taxon>
        <taxon>Dikarya</taxon>
        <taxon>Ascomycota</taxon>
        <taxon>Pezizomycotina</taxon>
        <taxon>Sordariomycetes</taxon>
        <taxon>Sordariomycetidae</taxon>
        <taxon>Sordariales</taxon>
        <taxon>Diplogelasinosporaceae</taxon>
        <taxon>Diplogelasinospora</taxon>
    </lineage>
</organism>
<evidence type="ECO:0000313" key="2">
    <source>
        <dbReference type="EMBL" id="KAK3941502.1"/>
    </source>
</evidence>
<dbReference type="InterPro" id="IPR036673">
    <property type="entry name" value="Cyanovirin-N_sf"/>
</dbReference>
<keyword evidence="3" id="KW-1185">Reference proteome</keyword>